<sequence length="29" mass="3430">MWGLIFKDFHTPTEWICCVLGGNYSILRE</sequence>
<accession>A0A382N1U1</accession>
<name>A0A382N1U1_9ZZZZ</name>
<dbReference type="AlphaFoldDB" id="A0A382N1U1"/>
<protein>
    <submittedName>
        <fullName evidence="1">Uncharacterized protein</fullName>
    </submittedName>
</protein>
<evidence type="ECO:0000313" key="1">
    <source>
        <dbReference type="EMBL" id="SVC53752.1"/>
    </source>
</evidence>
<dbReference type="EMBL" id="UINC01096675">
    <property type="protein sequence ID" value="SVC53752.1"/>
    <property type="molecule type" value="Genomic_DNA"/>
</dbReference>
<reference evidence="1" key="1">
    <citation type="submission" date="2018-05" db="EMBL/GenBank/DDBJ databases">
        <authorList>
            <person name="Lanie J.A."/>
            <person name="Ng W.-L."/>
            <person name="Kazmierczak K.M."/>
            <person name="Andrzejewski T.M."/>
            <person name="Davidsen T.M."/>
            <person name="Wayne K.J."/>
            <person name="Tettelin H."/>
            <person name="Glass J.I."/>
            <person name="Rusch D."/>
            <person name="Podicherti R."/>
            <person name="Tsui H.-C.T."/>
            <person name="Winkler M.E."/>
        </authorList>
    </citation>
    <scope>NUCLEOTIDE SEQUENCE</scope>
</reference>
<feature type="non-terminal residue" evidence="1">
    <location>
        <position position="29"/>
    </location>
</feature>
<gene>
    <name evidence="1" type="ORF">METZ01_LOCUS306606</name>
</gene>
<proteinExistence type="predicted"/>
<organism evidence="1">
    <name type="scientific">marine metagenome</name>
    <dbReference type="NCBI Taxonomy" id="408172"/>
    <lineage>
        <taxon>unclassified sequences</taxon>
        <taxon>metagenomes</taxon>
        <taxon>ecological metagenomes</taxon>
    </lineage>
</organism>